<keyword evidence="13" id="KW-1185">Reference proteome</keyword>
<dbReference type="OrthoDB" id="6601382at2759"/>
<comment type="subcellular location">
    <subcellularLocation>
        <location evidence="1">Nucleus</location>
    </subcellularLocation>
</comment>
<dbReference type="PANTHER" id="PTHR24376">
    <property type="entry name" value="ZINC FINGER PROTEIN"/>
    <property type="match status" value="1"/>
</dbReference>
<reference evidence="12 13" key="1">
    <citation type="submission" date="2015-05" db="EMBL/GenBank/DDBJ databases">
        <authorList>
            <person name="Wilson R.K."/>
            <person name="Warren W.C."/>
            <person name="Olafson P."/>
        </authorList>
    </citation>
    <scope>NUCLEOTIDE SEQUENCE [LARGE SCALE GENOMIC DNA]</scope>
    <source>
        <strain evidence="12 13">USDA</strain>
    </source>
</reference>
<protein>
    <recommendedName>
        <fullName evidence="14">Protein krueppel</fullName>
    </recommendedName>
</protein>
<dbReference type="GO" id="GO:0005634">
    <property type="term" value="C:nucleus"/>
    <property type="evidence" value="ECO:0007669"/>
    <property type="project" value="UniProtKB-SubCell"/>
</dbReference>
<feature type="compositionally biased region" description="Basic residues" evidence="9">
    <location>
        <begin position="441"/>
        <end position="453"/>
    </location>
</feature>
<dbReference type="SUPFAM" id="SSF57667">
    <property type="entry name" value="beta-beta-alpha zinc fingers"/>
    <property type="match status" value="2"/>
</dbReference>
<feature type="binding site" evidence="8">
    <location>
        <position position="354"/>
    </location>
    <ligand>
        <name>Zn(2+)</name>
        <dbReference type="ChEBI" id="CHEBI:29105"/>
    </ligand>
</feature>
<dbReference type="PROSITE" id="PS51915">
    <property type="entry name" value="ZAD"/>
    <property type="match status" value="1"/>
</dbReference>
<dbReference type="EnsemblMetazoa" id="SCAU001313-RC">
    <property type="protein sequence ID" value="SCAU001313-PC"/>
    <property type="gene ID" value="SCAU001313"/>
</dbReference>
<feature type="compositionally biased region" description="Polar residues" evidence="9">
    <location>
        <begin position="126"/>
        <end position="137"/>
    </location>
</feature>
<dbReference type="SMART" id="SM00868">
    <property type="entry name" value="zf-AD"/>
    <property type="match status" value="1"/>
</dbReference>
<dbReference type="EnsemblMetazoa" id="SCAU001313-RD">
    <property type="protein sequence ID" value="SCAU001313-PD"/>
    <property type="gene ID" value="SCAU001313"/>
</dbReference>
<dbReference type="InterPro" id="IPR036236">
    <property type="entry name" value="Znf_C2H2_sf"/>
</dbReference>
<organism evidence="12 13">
    <name type="scientific">Stomoxys calcitrans</name>
    <name type="common">Stable fly</name>
    <name type="synonym">Conops calcitrans</name>
    <dbReference type="NCBI Taxonomy" id="35570"/>
    <lineage>
        <taxon>Eukaryota</taxon>
        <taxon>Metazoa</taxon>
        <taxon>Ecdysozoa</taxon>
        <taxon>Arthropoda</taxon>
        <taxon>Hexapoda</taxon>
        <taxon>Insecta</taxon>
        <taxon>Pterygota</taxon>
        <taxon>Neoptera</taxon>
        <taxon>Endopterygota</taxon>
        <taxon>Diptera</taxon>
        <taxon>Brachycera</taxon>
        <taxon>Muscomorpha</taxon>
        <taxon>Muscoidea</taxon>
        <taxon>Muscidae</taxon>
        <taxon>Stomoxys</taxon>
    </lineage>
</organism>
<dbReference type="KEGG" id="scac:106080960"/>
<feature type="region of interest" description="Disordered" evidence="9">
    <location>
        <begin position="126"/>
        <end position="168"/>
    </location>
</feature>
<evidence type="ECO:0000256" key="4">
    <source>
        <dbReference type="ARBA" id="ARBA00022771"/>
    </source>
</evidence>
<feature type="domain" description="C2H2-type" evidence="10">
    <location>
        <begin position="588"/>
        <end position="616"/>
    </location>
</feature>
<evidence type="ECO:0008006" key="14">
    <source>
        <dbReference type="Google" id="ProtNLM"/>
    </source>
</evidence>
<feature type="compositionally biased region" description="Basic and acidic residues" evidence="9">
    <location>
        <begin position="265"/>
        <end position="277"/>
    </location>
</feature>
<dbReference type="VEuPathDB" id="VectorBase:SCAU001313"/>
<dbReference type="AlphaFoldDB" id="A0A1I8NR47"/>
<dbReference type="SMART" id="SM00355">
    <property type="entry name" value="ZnF_C2H2"/>
    <property type="match status" value="4"/>
</dbReference>
<keyword evidence="3" id="KW-0677">Repeat</keyword>
<keyword evidence="2 8" id="KW-0479">Metal-binding</keyword>
<evidence type="ECO:0000259" key="10">
    <source>
        <dbReference type="PROSITE" id="PS50157"/>
    </source>
</evidence>
<dbReference type="EnsemblMetazoa" id="SCAU001313-RB">
    <property type="protein sequence ID" value="SCAU001313-PB"/>
    <property type="gene ID" value="SCAU001313"/>
</dbReference>
<dbReference type="Pfam" id="PF00096">
    <property type="entry name" value="zf-C2H2"/>
    <property type="match status" value="2"/>
</dbReference>
<feature type="domain" description="C2H2-type" evidence="10">
    <location>
        <begin position="529"/>
        <end position="556"/>
    </location>
</feature>
<dbReference type="PANTHER" id="PTHR24376:SF235">
    <property type="entry name" value="C2H2-TYPE DOMAIN-CONTAINING PROTEIN"/>
    <property type="match status" value="1"/>
</dbReference>
<dbReference type="SUPFAM" id="SSF57716">
    <property type="entry name" value="Glucocorticoid receptor-like (DNA-binding domain)"/>
    <property type="match status" value="1"/>
</dbReference>
<proteinExistence type="predicted"/>
<dbReference type="PROSITE" id="PS00028">
    <property type="entry name" value="ZINC_FINGER_C2H2_1"/>
    <property type="match status" value="3"/>
</dbReference>
<feature type="domain" description="ZAD" evidence="11">
    <location>
        <begin position="307"/>
        <end position="381"/>
    </location>
</feature>
<feature type="domain" description="C2H2-type" evidence="10">
    <location>
        <begin position="500"/>
        <end position="527"/>
    </location>
</feature>
<dbReference type="InterPro" id="IPR013087">
    <property type="entry name" value="Znf_C2H2_type"/>
</dbReference>
<feature type="region of interest" description="Disordered" evidence="9">
    <location>
        <begin position="180"/>
        <end position="301"/>
    </location>
</feature>
<evidence type="ECO:0000313" key="12">
    <source>
        <dbReference type="EnsemblMetazoa" id="SCAU001313-PA"/>
    </source>
</evidence>
<dbReference type="STRING" id="35570.A0A1I8NR47"/>
<feature type="compositionally biased region" description="Acidic residues" evidence="9">
    <location>
        <begin position="191"/>
        <end position="215"/>
    </location>
</feature>
<dbReference type="GO" id="GO:0001228">
    <property type="term" value="F:DNA-binding transcription activator activity, RNA polymerase II-specific"/>
    <property type="evidence" value="ECO:0007669"/>
    <property type="project" value="TreeGrafter"/>
</dbReference>
<name>A0A1I8NR47_STOCA</name>
<evidence type="ECO:0000256" key="2">
    <source>
        <dbReference type="ARBA" id="ARBA00022723"/>
    </source>
</evidence>
<evidence type="ECO:0000313" key="13">
    <source>
        <dbReference type="Proteomes" id="UP000095300"/>
    </source>
</evidence>
<evidence type="ECO:0000256" key="8">
    <source>
        <dbReference type="PROSITE-ProRule" id="PRU01263"/>
    </source>
</evidence>
<feature type="compositionally biased region" description="Low complexity" evidence="9">
    <location>
        <begin position="454"/>
        <end position="475"/>
    </location>
</feature>
<dbReference type="Gene3D" id="3.30.160.60">
    <property type="entry name" value="Classic Zinc Finger"/>
    <property type="match status" value="2"/>
</dbReference>
<feature type="binding site" evidence="8">
    <location>
        <position position="309"/>
    </location>
    <ligand>
        <name>Zn(2+)</name>
        <dbReference type="ChEBI" id="CHEBI:29105"/>
    </ligand>
</feature>
<reference evidence="12" key="2">
    <citation type="submission" date="2020-05" db="UniProtKB">
        <authorList>
            <consortium name="EnsemblMetazoa"/>
        </authorList>
    </citation>
    <scope>IDENTIFICATION</scope>
    <source>
        <strain evidence="12">USDA</strain>
    </source>
</reference>
<gene>
    <name evidence="12" type="primary">106080960</name>
</gene>
<dbReference type="InterPro" id="IPR012934">
    <property type="entry name" value="Znf_AD"/>
</dbReference>
<feature type="compositionally biased region" description="Acidic residues" evidence="9">
    <location>
        <begin position="249"/>
        <end position="261"/>
    </location>
</feature>
<evidence type="ECO:0000256" key="3">
    <source>
        <dbReference type="ARBA" id="ARBA00022737"/>
    </source>
</evidence>
<evidence type="ECO:0000256" key="1">
    <source>
        <dbReference type="ARBA" id="ARBA00004123"/>
    </source>
</evidence>
<evidence type="ECO:0000256" key="9">
    <source>
        <dbReference type="SAM" id="MobiDB-lite"/>
    </source>
</evidence>
<sequence>MEADYNLTALPPMMNVDGNGQLLMPLPNGSEQPHHYQQQQPPQDHHIELQPLTTASSEMLPAIAQTLQQYDSSAVVNPTNMNSSNVSHMSGREYGTTDHHHMGSFFGETPHLEVLGGNYTQTSVPDQVQQHQLQNDSLEADKKQSLDAKSTGNSGKEEKSTASEIKSIDGTLKANATSVEKKMVKGKKTTEEEEEPGDDDDDIEAEEEAGEEVEEIVGVVEAEPNAEEDESEAIIPDASLPGAANRDANEEEVEEKPEVEPPEVLSKKTEKEITENKNDEEEEKSPSDSEQPTVSTRRRKEEDVDENQCRVCCTKDDLVTLFKKVEDQTVADMLMIICPSVHIAIKDFLPQFICNTCLDNVLKAIQLKHQCETTEKELRKKLSRHKNKIRRPAGYVVIDAPLDSDPATDDEANNDEEFKVSDVGSATPSEDSVSSDSSDSKKKKTRGRKRRKSGGTTTTSTTKSKGKSTKSGNNSSDEDDGDPIGNHKRKRSSNSSPETYACDECDHVFMRKLSLILHKKVHSNDREPIICKICGKVFKIKGAYRTHMEKHRDEKSINKCPKCSRPFTSKSDLKHHMSKAHSQSGVIVACPKCKRTFVSASRLESHRTRCEGGEKSKHKTKEVASFGTGQDLFKTVAPLTTTYWSDSYSD</sequence>
<evidence type="ECO:0000259" key="11">
    <source>
        <dbReference type="PROSITE" id="PS51915"/>
    </source>
</evidence>
<feature type="region of interest" description="Disordered" evidence="9">
    <location>
        <begin position="400"/>
        <end position="499"/>
    </location>
</feature>
<feature type="binding site" evidence="8">
    <location>
        <position position="357"/>
    </location>
    <ligand>
        <name>Zn(2+)</name>
        <dbReference type="ChEBI" id="CHEBI:29105"/>
    </ligand>
</feature>
<dbReference type="Pfam" id="PF07776">
    <property type="entry name" value="zf-AD"/>
    <property type="match status" value="1"/>
</dbReference>
<dbReference type="GO" id="GO:0000978">
    <property type="term" value="F:RNA polymerase II cis-regulatory region sequence-specific DNA binding"/>
    <property type="evidence" value="ECO:0007669"/>
    <property type="project" value="TreeGrafter"/>
</dbReference>
<keyword evidence="5 8" id="KW-0862">Zinc</keyword>
<dbReference type="PROSITE" id="PS50157">
    <property type="entry name" value="ZINC_FINGER_C2H2_2"/>
    <property type="match status" value="4"/>
</dbReference>
<feature type="binding site" evidence="8">
    <location>
        <position position="312"/>
    </location>
    <ligand>
        <name>Zn(2+)</name>
        <dbReference type="ChEBI" id="CHEBI:29105"/>
    </ligand>
</feature>
<evidence type="ECO:0000256" key="7">
    <source>
        <dbReference type="PROSITE-ProRule" id="PRU00042"/>
    </source>
</evidence>
<dbReference type="GO" id="GO:0008270">
    <property type="term" value="F:zinc ion binding"/>
    <property type="evidence" value="ECO:0007669"/>
    <property type="project" value="UniProtKB-UniRule"/>
</dbReference>
<dbReference type="EnsemblMetazoa" id="SCAU001313-RA">
    <property type="protein sequence ID" value="SCAU001313-PA"/>
    <property type="gene ID" value="SCAU001313"/>
</dbReference>
<evidence type="ECO:0000256" key="6">
    <source>
        <dbReference type="ARBA" id="ARBA00023242"/>
    </source>
</evidence>
<evidence type="ECO:0000256" key="5">
    <source>
        <dbReference type="ARBA" id="ARBA00022833"/>
    </source>
</evidence>
<dbReference type="Proteomes" id="UP000095300">
    <property type="component" value="Unassembled WGS sequence"/>
</dbReference>
<accession>A0A1I8NR47</accession>
<keyword evidence="4 7" id="KW-0863">Zinc-finger</keyword>
<feature type="domain" description="C2H2-type" evidence="10">
    <location>
        <begin position="558"/>
        <end position="582"/>
    </location>
</feature>
<keyword evidence="6" id="KW-0539">Nucleus</keyword>
<feature type="compositionally biased region" description="Acidic residues" evidence="9">
    <location>
        <begin position="406"/>
        <end position="415"/>
    </location>
</feature>